<organism evidence="1">
    <name type="scientific">viral metagenome</name>
    <dbReference type="NCBI Taxonomy" id="1070528"/>
    <lineage>
        <taxon>unclassified sequences</taxon>
        <taxon>metagenomes</taxon>
        <taxon>organismal metagenomes</taxon>
    </lineage>
</organism>
<evidence type="ECO:0000313" key="1">
    <source>
        <dbReference type="EMBL" id="QJA51802.1"/>
    </source>
</evidence>
<accession>A0A6H1ZWG1</accession>
<sequence length="113" mass="12817">MNSGLFEKPRLIKGGKKDSFNSVRYVNVLVSRDVIAELFINSGRMFSVTRGIPKDAELIRFGFDQQKGYFVATFEHPSFDMVAIDKEIPTLDVEYTAYVMVEGDNEVVQDQKA</sequence>
<dbReference type="EMBL" id="MT142231">
    <property type="protein sequence ID" value="QJA76555.1"/>
    <property type="molecule type" value="Genomic_DNA"/>
</dbReference>
<reference evidence="1" key="1">
    <citation type="submission" date="2020-03" db="EMBL/GenBank/DDBJ databases">
        <title>The deep terrestrial virosphere.</title>
        <authorList>
            <person name="Holmfeldt K."/>
            <person name="Nilsson E."/>
            <person name="Simone D."/>
            <person name="Lopez-Fernandez M."/>
            <person name="Wu X."/>
            <person name="de Brujin I."/>
            <person name="Lundin D."/>
            <person name="Andersson A."/>
            <person name="Bertilsson S."/>
            <person name="Dopson M."/>
        </authorList>
    </citation>
    <scope>NUCLEOTIDE SEQUENCE</scope>
    <source>
        <strain evidence="2">MM415A01485</strain>
        <strain evidence="1">TM448A02302</strain>
    </source>
</reference>
<dbReference type="AlphaFoldDB" id="A0A6H1ZWG1"/>
<proteinExistence type="predicted"/>
<dbReference type="EMBL" id="MT144289">
    <property type="protein sequence ID" value="QJA51802.1"/>
    <property type="molecule type" value="Genomic_DNA"/>
</dbReference>
<gene>
    <name evidence="2" type="ORF">MM415A01485_0010</name>
    <name evidence="1" type="ORF">TM448A02302_0007</name>
</gene>
<evidence type="ECO:0000313" key="2">
    <source>
        <dbReference type="EMBL" id="QJA76555.1"/>
    </source>
</evidence>
<name>A0A6H1ZWG1_9ZZZZ</name>
<protein>
    <submittedName>
        <fullName evidence="1">Uncharacterized protein</fullName>
    </submittedName>
</protein>